<proteinExistence type="predicted"/>
<evidence type="ECO:0000313" key="1">
    <source>
        <dbReference type="EMBL" id="HJC66566.1"/>
    </source>
</evidence>
<keyword evidence="1" id="KW-0378">Hydrolase</keyword>
<dbReference type="EMBL" id="DWWB01000041">
    <property type="protein sequence ID" value="HJC66566.1"/>
    <property type="molecule type" value="Genomic_DNA"/>
</dbReference>
<protein>
    <submittedName>
        <fullName evidence="1">Cof-type HAD-IIB family hydrolase</fullName>
    </submittedName>
</protein>
<dbReference type="SFLD" id="SFLDG01140">
    <property type="entry name" value="C2.B:_Phosphomannomutase_and_P"/>
    <property type="match status" value="1"/>
</dbReference>
<dbReference type="NCBIfam" id="TIGR01484">
    <property type="entry name" value="HAD-SF-IIB"/>
    <property type="match status" value="1"/>
</dbReference>
<dbReference type="GO" id="GO:0000287">
    <property type="term" value="F:magnesium ion binding"/>
    <property type="evidence" value="ECO:0007669"/>
    <property type="project" value="TreeGrafter"/>
</dbReference>
<accession>A0A9D2TEX3</accession>
<dbReference type="AlphaFoldDB" id="A0A9D2TEX3"/>
<evidence type="ECO:0000313" key="2">
    <source>
        <dbReference type="Proteomes" id="UP000823863"/>
    </source>
</evidence>
<organism evidence="1 2">
    <name type="scientific">Candidatus Enterocloster excrementigallinarum</name>
    <dbReference type="NCBI Taxonomy" id="2838558"/>
    <lineage>
        <taxon>Bacteria</taxon>
        <taxon>Bacillati</taxon>
        <taxon>Bacillota</taxon>
        <taxon>Clostridia</taxon>
        <taxon>Lachnospirales</taxon>
        <taxon>Lachnospiraceae</taxon>
        <taxon>Enterocloster</taxon>
    </lineage>
</organism>
<reference evidence="1" key="1">
    <citation type="journal article" date="2021" name="PeerJ">
        <title>Extensive microbial diversity within the chicken gut microbiome revealed by metagenomics and culture.</title>
        <authorList>
            <person name="Gilroy R."/>
            <person name="Ravi A."/>
            <person name="Getino M."/>
            <person name="Pursley I."/>
            <person name="Horton D.L."/>
            <person name="Alikhan N.F."/>
            <person name="Baker D."/>
            <person name="Gharbi K."/>
            <person name="Hall N."/>
            <person name="Watson M."/>
            <person name="Adriaenssens E.M."/>
            <person name="Foster-Nyarko E."/>
            <person name="Jarju S."/>
            <person name="Secka A."/>
            <person name="Antonio M."/>
            <person name="Oren A."/>
            <person name="Chaudhuri R.R."/>
            <person name="La Ragione R."/>
            <person name="Hildebrand F."/>
            <person name="Pallen M.J."/>
        </authorList>
    </citation>
    <scope>NUCLEOTIDE SEQUENCE</scope>
    <source>
        <strain evidence="1">CHK198-12963</strain>
    </source>
</reference>
<dbReference type="InterPro" id="IPR000150">
    <property type="entry name" value="Cof"/>
</dbReference>
<comment type="caution">
    <text evidence="1">The sequence shown here is derived from an EMBL/GenBank/DDBJ whole genome shotgun (WGS) entry which is preliminary data.</text>
</comment>
<sequence length="282" mass="32060">MKHNDIKLVAVDIDGTFIHSDYTYDIPRFKRILSRMEEAGCRFVVASGNQYYQLIDLFPDCYEQLAFVAENGAFVKDREELIFAADMPKETVDFVTDVCGEYPEIANVLCGVDSAYCQRGTVSQEFFDFTKIYYHRLRWVDDFKAVKDQILKFSPTVPEEKTDFYLKMFRERLGGRLEPTTSGHGAVDLILPGCHKASGLKRLAERWGIAPEQCAAFGDGENDIEMLGYCGYSFAMENAPERVKKSAKQVCPSNEEDGVLVTLEQLFPERTDGYGHMAQQRP</sequence>
<name>A0A9D2TEX3_9FIRM</name>
<dbReference type="GO" id="GO:0016791">
    <property type="term" value="F:phosphatase activity"/>
    <property type="evidence" value="ECO:0007669"/>
    <property type="project" value="UniProtKB-ARBA"/>
</dbReference>
<dbReference type="PANTHER" id="PTHR10000:SF53">
    <property type="entry name" value="5-AMINO-6-(5-PHOSPHO-D-RIBITYLAMINO)URACIL PHOSPHATASE YBJI-RELATED"/>
    <property type="match status" value="1"/>
</dbReference>
<dbReference type="InterPro" id="IPR006379">
    <property type="entry name" value="HAD-SF_hydro_IIB"/>
</dbReference>
<dbReference type="PANTHER" id="PTHR10000">
    <property type="entry name" value="PHOSPHOSERINE PHOSPHATASE"/>
    <property type="match status" value="1"/>
</dbReference>
<dbReference type="Gene3D" id="3.40.50.1000">
    <property type="entry name" value="HAD superfamily/HAD-like"/>
    <property type="match status" value="1"/>
</dbReference>
<dbReference type="SFLD" id="SFLDS00003">
    <property type="entry name" value="Haloacid_Dehalogenase"/>
    <property type="match status" value="1"/>
</dbReference>
<dbReference type="Proteomes" id="UP000823863">
    <property type="component" value="Unassembled WGS sequence"/>
</dbReference>
<dbReference type="SUPFAM" id="SSF56784">
    <property type="entry name" value="HAD-like"/>
    <property type="match status" value="1"/>
</dbReference>
<dbReference type="CDD" id="cd07518">
    <property type="entry name" value="HAD_YbiV-Like"/>
    <property type="match status" value="1"/>
</dbReference>
<reference evidence="1" key="2">
    <citation type="submission" date="2021-04" db="EMBL/GenBank/DDBJ databases">
        <authorList>
            <person name="Gilroy R."/>
        </authorList>
    </citation>
    <scope>NUCLEOTIDE SEQUENCE</scope>
    <source>
        <strain evidence="1">CHK198-12963</strain>
    </source>
</reference>
<dbReference type="NCBIfam" id="TIGR00099">
    <property type="entry name" value="Cof-subfamily"/>
    <property type="match status" value="1"/>
</dbReference>
<gene>
    <name evidence="1" type="ORF">H9931_07600</name>
</gene>
<dbReference type="InterPro" id="IPR023214">
    <property type="entry name" value="HAD_sf"/>
</dbReference>
<dbReference type="GO" id="GO:0005829">
    <property type="term" value="C:cytosol"/>
    <property type="evidence" value="ECO:0007669"/>
    <property type="project" value="TreeGrafter"/>
</dbReference>
<dbReference type="Gene3D" id="3.30.1240.10">
    <property type="match status" value="1"/>
</dbReference>
<dbReference type="Pfam" id="PF08282">
    <property type="entry name" value="Hydrolase_3"/>
    <property type="match status" value="1"/>
</dbReference>
<dbReference type="SFLD" id="SFLDG01144">
    <property type="entry name" value="C2.B.4:_PGP_Like"/>
    <property type="match status" value="1"/>
</dbReference>
<dbReference type="InterPro" id="IPR036412">
    <property type="entry name" value="HAD-like_sf"/>
</dbReference>